<evidence type="ECO:0000256" key="7">
    <source>
        <dbReference type="SAM" id="MobiDB-lite"/>
    </source>
</evidence>
<proteinExistence type="inferred from homology"/>
<dbReference type="GO" id="GO:0005829">
    <property type="term" value="C:cytosol"/>
    <property type="evidence" value="ECO:0007669"/>
    <property type="project" value="TreeGrafter"/>
</dbReference>
<evidence type="ECO:0000259" key="8">
    <source>
        <dbReference type="Pfam" id="PF01029"/>
    </source>
</evidence>
<feature type="compositionally biased region" description="Basic and acidic residues" evidence="7">
    <location>
        <begin position="169"/>
        <end position="178"/>
    </location>
</feature>
<dbReference type="Pfam" id="PF01029">
    <property type="entry name" value="NusB"/>
    <property type="match status" value="1"/>
</dbReference>
<comment type="function">
    <text evidence="6">Involved in transcription antitermination. Required for transcription of ribosomal RNA (rRNA) genes. Binds specifically to the boxA antiterminator sequence of the ribosomal RNA (rrn) operons.</text>
</comment>
<dbReference type="eggNOG" id="COG0781">
    <property type="taxonomic scope" value="Bacteria"/>
</dbReference>
<dbReference type="InterPro" id="IPR011605">
    <property type="entry name" value="NusB_fam"/>
</dbReference>
<dbReference type="GO" id="GO:0003723">
    <property type="term" value="F:RNA binding"/>
    <property type="evidence" value="ECO:0007669"/>
    <property type="project" value="UniProtKB-UniRule"/>
</dbReference>
<comment type="caution">
    <text evidence="9">The sequence shown here is derived from an EMBL/GenBank/DDBJ whole genome shotgun (WGS) entry which is preliminary data.</text>
</comment>
<evidence type="ECO:0000313" key="10">
    <source>
        <dbReference type="Proteomes" id="UP000027583"/>
    </source>
</evidence>
<evidence type="ECO:0000256" key="6">
    <source>
        <dbReference type="HAMAP-Rule" id="MF_00073"/>
    </source>
</evidence>
<comment type="similarity">
    <text evidence="1 6">Belongs to the NusB family.</text>
</comment>
<evidence type="ECO:0000256" key="4">
    <source>
        <dbReference type="ARBA" id="ARBA00023015"/>
    </source>
</evidence>
<evidence type="ECO:0000256" key="3">
    <source>
        <dbReference type="ARBA" id="ARBA00022884"/>
    </source>
</evidence>
<dbReference type="GO" id="GO:0006353">
    <property type="term" value="P:DNA-templated transcription termination"/>
    <property type="evidence" value="ECO:0007669"/>
    <property type="project" value="UniProtKB-UniRule"/>
</dbReference>
<dbReference type="PANTHER" id="PTHR11078:SF3">
    <property type="entry name" value="ANTITERMINATION NUSB DOMAIN-CONTAINING PROTEIN"/>
    <property type="match status" value="1"/>
</dbReference>
<evidence type="ECO:0000256" key="2">
    <source>
        <dbReference type="ARBA" id="ARBA00022814"/>
    </source>
</evidence>
<dbReference type="GO" id="GO:0031564">
    <property type="term" value="P:transcription antitermination"/>
    <property type="evidence" value="ECO:0007669"/>
    <property type="project" value="UniProtKB-KW"/>
</dbReference>
<dbReference type="Proteomes" id="UP000027583">
    <property type="component" value="Unassembled WGS sequence"/>
</dbReference>
<evidence type="ECO:0000256" key="1">
    <source>
        <dbReference type="ARBA" id="ARBA00005952"/>
    </source>
</evidence>
<reference evidence="9 10" key="1">
    <citation type="journal article" date="2014" name="Genome Biol. Evol.">
        <title>Acetic acid bacteria genomes reveal functional traits for adaptation to life in insect guts.</title>
        <authorList>
            <person name="Chouaia B."/>
            <person name="Gaiarsa S."/>
            <person name="Crotti E."/>
            <person name="Comandatore F."/>
            <person name="Degli Esposti M."/>
            <person name="Ricci I."/>
            <person name="Alma A."/>
            <person name="Favia G."/>
            <person name="Bandi C."/>
            <person name="Daffonchio D."/>
        </authorList>
    </citation>
    <scope>NUCLEOTIDE SEQUENCE [LARGE SCALE GENOMIC DNA]</scope>
    <source>
        <strain evidence="9 10">SF2.1</strain>
    </source>
</reference>
<protein>
    <recommendedName>
        <fullName evidence="6">Transcription antitermination protein NusB</fullName>
    </recommendedName>
    <alternativeName>
        <fullName evidence="6">Antitermination factor NusB</fullName>
    </alternativeName>
</protein>
<evidence type="ECO:0000256" key="5">
    <source>
        <dbReference type="ARBA" id="ARBA00023163"/>
    </source>
</evidence>
<reference evidence="9 10" key="2">
    <citation type="journal article" date="2014" name="PLoS ONE">
        <title>Evolution of mitochondria reconstructed from the energy metabolism of living bacteria.</title>
        <authorList>
            <person name="Degli Esposti M."/>
            <person name="Chouaia B."/>
            <person name="Comandatore F."/>
            <person name="Crotti E."/>
            <person name="Sassera D."/>
            <person name="Lievens P.M."/>
            <person name="Daffonchio D."/>
            <person name="Bandi C."/>
        </authorList>
    </citation>
    <scope>NUCLEOTIDE SEQUENCE [LARGE SCALE GENOMIC DNA]</scope>
    <source>
        <strain evidence="9 10">SF2.1</strain>
    </source>
</reference>
<name>A0A060QET5_9PROT</name>
<dbReference type="Gene3D" id="1.10.940.10">
    <property type="entry name" value="NusB-like"/>
    <property type="match status" value="1"/>
</dbReference>
<accession>A0A060QET5</accession>
<keyword evidence="2 6" id="KW-0889">Transcription antitermination</keyword>
<feature type="region of interest" description="Disordered" evidence="7">
    <location>
        <begin position="158"/>
        <end position="178"/>
    </location>
</feature>
<keyword evidence="4 6" id="KW-0805">Transcription regulation</keyword>
<dbReference type="InterPro" id="IPR006027">
    <property type="entry name" value="NusB_RsmB_TIM44"/>
</dbReference>
<keyword evidence="3 6" id="KW-0694">RNA-binding</keyword>
<dbReference type="HAMAP" id="MF_00073">
    <property type="entry name" value="NusB"/>
    <property type="match status" value="1"/>
</dbReference>
<dbReference type="InterPro" id="IPR035926">
    <property type="entry name" value="NusB-like_sf"/>
</dbReference>
<dbReference type="NCBIfam" id="TIGR01951">
    <property type="entry name" value="nusB"/>
    <property type="match status" value="1"/>
</dbReference>
<sequence>MMTMTDETKTKNQPKRSRTVARVAAVQALFQCEQGGENAETVISQFQRHRLADDRGSGFEDGYVPDADFRLFGMIVKGVTLAQDRIDTTLAAALPANWPLNRLDPVLRALLRAGAWELGEDVPARVVINEYLDVAHGFFSGDEARLVNGVLDALTRPAAPVQGNAEGDDAGHDGSEPV</sequence>
<feature type="domain" description="NusB/RsmB/TIM44" evidence="8">
    <location>
        <begin position="21"/>
        <end position="156"/>
    </location>
</feature>
<dbReference type="AlphaFoldDB" id="A0A060QET5"/>
<gene>
    <name evidence="6" type="primary">nusB</name>
    <name evidence="9" type="ORF">ASAP_1405</name>
</gene>
<organism evidence="9 10">
    <name type="scientific">Asaia bogorensis</name>
    <dbReference type="NCBI Taxonomy" id="91915"/>
    <lineage>
        <taxon>Bacteria</taxon>
        <taxon>Pseudomonadati</taxon>
        <taxon>Pseudomonadota</taxon>
        <taxon>Alphaproteobacteria</taxon>
        <taxon>Acetobacterales</taxon>
        <taxon>Acetobacteraceae</taxon>
        <taxon>Asaia</taxon>
    </lineage>
</organism>
<dbReference type="SUPFAM" id="SSF48013">
    <property type="entry name" value="NusB-like"/>
    <property type="match status" value="1"/>
</dbReference>
<evidence type="ECO:0000313" key="9">
    <source>
        <dbReference type="EMBL" id="CDG39450.1"/>
    </source>
</evidence>
<dbReference type="PANTHER" id="PTHR11078">
    <property type="entry name" value="N UTILIZATION SUBSTANCE PROTEIN B-RELATED"/>
    <property type="match status" value="1"/>
</dbReference>
<keyword evidence="5 6" id="KW-0804">Transcription</keyword>
<dbReference type="EMBL" id="CBLX010000009">
    <property type="protein sequence ID" value="CDG39450.1"/>
    <property type="molecule type" value="Genomic_DNA"/>
</dbReference>